<dbReference type="GO" id="GO:0070967">
    <property type="term" value="F:coenzyme F420 binding"/>
    <property type="evidence" value="ECO:0007669"/>
    <property type="project" value="TreeGrafter"/>
</dbReference>
<comment type="catalytic activity">
    <reaction evidence="2">
        <text>oxidized coenzyme F420-(gamma-L-Glu)(n) + a quinol + H(+) = reduced coenzyme F420-(gamma-L-Glu)(n) + a quinone</text>
        <dbReference type="Rhea" id="RHEA:39663"/>
        <dbReference type="Rhea" id="RHEA-COMP:12939"/>
        <dbReference type="Rhea" id="RHEA-COMP:14378"/>
        <dbReference type="ChEBI" id="CHEBI:15378"/>
        <dbReference type="ChEBI" id="CHEBI:24646"/>
        <dbReference type="ChEBI" id="CHEBI:132124"/>
        <dbReference type="ChEBI" id="CHEBI:133980"/>
        <dbReference type="ChEBI" id="CHEBI:139511"/>
    </reaction>
</comment>
<gene>
    <name evidence="3" type="ORF">METZ01_LOCUS76861</name>
</gene>
<comment type="similarity">
    <text evidence="1">Belongs to the F420H(2)-dependent quinone reductase family.</text>
</comment>
<reference evidence="3" key="1">
    <citation type="submission" date="2018-05" db="EMBL/GenBank/DDBJ databases">
        <authorList>
            <person name="Lanie J.A."/>
            <person name="Ng W.-L."/>
            <person name="Kazmierczak K.M."/>
            <person name="Andrzejewski T.M."/>
            <person name="Davidsen T.M."/>
            <person name="Wayne K.J."/>
            <person name="Tettelin H."/>
            <person name="Glass J.I."/>
            <person name="Rusch D."/>
            <person name="Podicherti R."/>
            <person name="Tsui H.-C.T."/>
            <person name="Winkler M.E."/>
        </authorList>
    </citation>
    <scope>NUCLEOTIDE SEQUENCE</scope>
</reference>
<dbReference type="InterPro" id="IPR012349">
    <property type="entry name" value="Split_barrel_FMN-bd"/>
</dbReference>
<sequence>MTEKERKKWERKGPPKKLMRFITSLQAFFYKTSKGKLWSTVKDCDICVVHMKAAKTGKKRVVPLMHVPFKQGVILVASLGGADVHPTWYWNLKKNPEIEVFVGSEKLKLKAEQVEDQMKSDLW</sequence>
<protein>
    <recommendedName>
        <fullName evidence="4">Nitroreductase family deazaflavin-dependent oxidoreductase</fullName>
    </recommendedName>
</protein>
<dbReference type="EMBL" id="UINC01005859">
    <property type="protein sequence ID" value="SVA24007.1"/>
    <property type="molecule type" value="Genomic_DNA"/>
</dbReference>
<evidence type="ECO:0000256" key="1">
    <source>
        <dbReference type="ARBA" id="ARBA00008710"/>
    </source>
</evidence>
<dbReference type="AlphaFoldDB" id="A0A381U9E4"/>
<evidence type="ECO:0008006" key="4">
    <source>
        <dbReference type="Google" id="ProtNLM"/>
    </source>
</evidence>
<evidence type="ECO:0000256" key="2">
    <source>
        <dbReference type="ARBA" id="ARBA00049106"/>
    </source>
</evidence>
<dbReference type="GO" id="GO:0016491">
    <property type="term" value="F:oxidoreductase activity"/>
    <property type="evidence" value="ECO:0007669"/>
    <property type="project" value="InterPro"/>
</dbReference>
<accession>A0A381U9E4</accession>
<dbReference type="PANTHER" id="PTHR39428:SF3">
    <property type="entry name" value="DEAZAFLAVIN-DEPENDENT NITROREDUCTASE"/>
    <property type="match status" value="1"/>
</dbReference>
<evidence type="ECO:0000313" key="3">
    <source>
        <dbReference type="EMBL" id="SVA24007.1"/>
    </source>
</evidence>
<proteinExistence type="inferred from homology"/>
<feature type="non-terminal residue" evidence="3">
    <location>
        <position position="123"/>
    </location>
</feature>
<dbReference type="Gene3D" id="2.30.110.10">
    <property type="entry name" value="Electron Transport, Fmn-binding Protein, Chain A"/>
    <property type="match status" value="1"/>
</dbReference>
<dbReference type="PANTHER" id="PTHR39428">
    <property type="entry name" value="F420H(2)-DEPENDENT QUINONE REDUCTASE RV1261C"/>
    <property type="match status" value="1"/>
</dbReference>
<dbReference type="Pfam" id="PF04075">
    <property type="entry name" value="F420H2_quin_red"/>
    <property type="match status" value="1"/>
</dbReference>
<dbReference type="InterPro" id="IPR004378">
    <property type="entry name" value="F420H2_quin_Rdtase"/>
</dbReference>
<dbReference type="NCBIfam" id="TIGR00026">
    <property type="entry name" value="hi_GC_TIGR00026"/>
    <property type="match status" value="1"/>
</dbReference>
<organism evidence="3">
    <name type="scientific">marine metagenome</name>
    <dbReference type="NCBI Taxonomy" id="408172"/>
    <lineage>
        <taxon>unclassified sequences</taxon>
        <taxon>metagenomes</taxon>
        <taxon>ecological metagenomes</taxon>
    </lineage>
</organism>
<name>A0A381U9E4_9ZZZZ</name>
<dbReference type="GO" id="GO:0005886">
    <property type="term" value="C:plasma membrane"/>
    <property type="evidence" value="ECO:0007669"/>
    <property type="project" value="TreeGrafter"/>
</dbReference>